<dbReference type="Proteomes" id="UP000625568">
    <property type="component" value="Chromosome 3"/>
</dbReference>
<name>A0A892IHL9_9BURK</name>
<dbReference type="AlphaFoldDB" id="A0A892IHL9"/>
<organism evidence="1 2">
    <name type="scientific">Burkholderia dolosa</name>
    <dbReference type="NCBI Taxonomy" id="152500"/>
    <lineage>
        <taxon>Bacteria</taxon>
        <taxon>Pseudomonadati</taxon>
        <taxon>Pseudomonadota</taxon>
        <taxon>Betaproteobacteria</taxon>
        <taxon>Burkholderiales</taxon>
        <taxon>Burkholderiaceae</taxon>
        <taxon>Burkholderia</taxon>
        <taxon>Burkholderia cepacia complex</taxon>
    </lineage>
</organism>
<evidence type="ECO:0000313" key="2">
    <source>
        <dbReference type="Proteomes" id="UP000625568"/>
    </source>
</evidence>
<dbReference type="RefSeq" id="WP_123806776.1">
    <property type="nucleotide sequence ID" value="NZ_CP033839.1"/>
</dbReference>
<accession>A0A892IHL9</accession>
<gene>
    <name evidence="1" type="ORF">I6K02_26825</name>
</gene>
<sequence length="89" mass="9739">MGHVTAPDSVKTRIYERARACVNEAISIRLSASVLKIAARTAYFAGHRAPPGSPSGVIGALKKPSFTFINHRFLKEAPLEIFKLSILIY</sequence>
<keyword evidence="2" id="KW-1185">Reference proteome</keyword>
<proteinExistence type="predicted"/>
<evidence type="ECO:0000313" key="1">
    <source>
        <dbReference type="EMBL" id="QRO81374.1"/>
    </source>
</evidence>
<reference evidence="1 2" key="1">
    <citation type="submission" date="2021-02" db="EMBL/GenBank/DDBJ databases">
        <title>FDA dAtabase for Regulatory Grade micrObial Sequences (FDA-ARGOS): Supporting development and validation of Infectious Disease Dx tests.</title>
        <authorList>
            <person name="Minogue T."/>
            <person name="Wolcott M."/>
            <person name="Wasieloski L."/>
            <person name="Aguilar W."/>
            <person name="Moore D."/>
            <person name="Jaissle J."/>
            <person name="Tallon L."/>
            <person name="Sadzewicz L."/>
            <person name="Zhao X."/>
            <person name="Boylan J."/>
            <person name="Ott S."/>
            <person name="Bowen H."/>
            <person name="Vavikolanu K."/>
            <person name="Mehta A."/>
            <person name="Aluvathingal J."/>
            <person name="Nadendla S."/>
            <person name="Yan Y."/>
            <person name="Sichtig H."/>
        </authorList>
    </citation>
    <scope>NUCLEOTIDE SEQUENCE [LARGE SCALE GENOMIC DNA]</scope>
    <source>
        <strain evidence="1 2">FDAARGOS_1272</strain>
    </source>
</reference>
<dbReference type="EMBL" id="CP069484">
    <property type="protein sequence ID" value="QRO81374.1"/>
    <property type="molecule type" value="Genomic_DNA"/>
</dbReference>
<protein>
    <submittedName>
        <fullName evidence="1">Uncharacterized protein</fullName>
    </submittedName>
</protein>